<dbReference type="PANTHER" id="PTHR30298:SF0">
    <property type="entry name" value="PROTEIN YBFL-RELATED"/>
    <property type="match status" value="1"/>
</dbReference>
<dbReference type="RefSeq" id="WP_394354166.1">
    <property type="nucleotide sequence ID" value="NZ_JABBGI010000072.1"/>
</dbReference>
<keyword evidence="2" id="KW-1185">Reference proteome</keyword>
<feature type="non-terminal residue" evidence="1">
    <location>
        <position position="1"/>
    </location>
</feature>
<dbReference type="Proteomes" id="UP000544054">
    <property type="component" value="Unassembled WGS sequence"/>
</dbReference>
<proteinExistence type="predicted"/>
<name>A0A7Y0FUG0_9FLAO</name>
<dbReference type="InterPro" id="IPR051698">
    <property type="entry name" value="Transposase_11-like"/>
</dbReference>
<comment type="caution">
    <text evidence="1">The sequence shown here is derived from an EMBL/GenBank/DDBJ whole genome shotgun (WGS) entry which is preliminary data.</text>
</comment>
<protein>
    <submittedName>
        <fullName evidence="1">ISAs1 family transposase</fullName>
    </submittedName>
</protein>
<dbReference type="EMBL" id="JABBGI010000072">
    <property type="protein sequence ID" value="NML72494.1"/>
    <property type="molecule type" value="Genomic_DNA"/>
</dbReference>
<evidence type="ECO:0000313" key="1">
    <source>
        <dbReference type="EMBL" id="NML72494.1"/>
    </source>
</evidence>
<dbReference type="PANTHER" id="PTHR30298">
    <property type="entry name" value="H REPEAT-ASSOCIATED PREDICTED TRANSPOSASE"/>
    <property type="match status" value="1"/>
</dbReference>
<accession>A0A7Y0FUG0</accession>
<evidence type="ECO:0000313" key="2">
    <source>
        <dbReference type="Proteomes" id="UP000544054"/>
    </source>
</evidence>
<gene>
    <name evidence="1" type="ORF">HHL23_22345</name>
</gene>
<reference evidence="1 2" key="1">
    <citation type="submission" date="2020-04" db="EMBL/GenBank/DDBJ databases">
        <title>Chryseobacterium sp. RP-3-3 sp. nov., isolated from Jeju soil.</title>
        <authorList>
            <person name="Dahal R.H."/>
        </authorList>
    </citation>
    <scope>NUCLEOTIDE SEQUENCE [LARGE SCALE GENOMIC DNA]</scope>
    <source>
        <strain evidence="1 2">RP-3-3</strain>
    </source>
</reference>
<dbReference type="AlphaFoldDB" id="A0A7Y0FUG0"/>
<sequence length="58" mass="6674">FSEDQSRKRADNAAQNFSVLTKIALNLLKNEKTLKVGVRGKRLKAGWDNRYLEKLINL</sequence>
<organism evidence="1 2">
    <name type="scientific">Chryseobacterium antibioticum</name>
    <dbReference type="NCBI Taxonomy" id="2728847"/>
    <lineage>
        <taxon>Bacteria</taxon>
        <taxon>Pseudomonadati</taxon>
        <taxon>Bacteroidota</taxon>
        <taxon>Flavobacteriia</taxon>
        <taxon>Flavobacteriales</taxon>
        <taxon>Weeksellaceae</taxon>
        <taxon>Chryseobacterium group</taxon>
        <taxon>Chryseobacterium</taxon>
    </lineage>
</organism>